<keyword evidence="3" id="KW-0378">Hydrolase</keyword>
<feature type="transmembrane region" description="Helical" evidence="1">
    <location>
        <begin position="201"/>
        <end position="220"/>
    </location>
</feature>
<keyword evidence="4" id="KW-1185">Reference proteome</keyword>
<sequence length="311" mass="34920">MDKFDNNIHLSEGRSSAASVIFIFGLALLGALIGSQIGMFLAIPFYPGSLMEMLEALADPTGDPALRIPLFISQGCGTLLGMIIVPFLYLKIREKKDLSIFFSKPIGGLPIALTFGIVMAFMIVNSLFIEWNANIHFPEFMKGFEEWAREKEDALAEITLFITKFDGPLDLAIAFFVIAILAPLGEELLFRGFIQNELHTATRNIHVAIWLSAILFSAIHMQFFGFVPRLLLGALFGYLYYWAGNLWVPITAHFINNGFTVVVLYLHQKGLVSFDIENTESVPLPTALIFTIITVGLLYYFRSYFLRKQVK</sequence>
<feature type="domain" description="CAAX prenyl protease 2/Lysostaphin resistance protein A-like" evidence="2">
    <location>
        <begin position="171"/>
        <end position="258"/>
    </location>
</feature>
<feature type="transmembrane region" description="Helical" evidence="1">
    <location>
        <begin position="171"/>
        <end position="189"/>
    </location>
</feature>
<dbReference type="EMBL" id="SMLW01000575">
    <property type="protein sequence ID" value="MTI26313.1"/>
    <property type="molecule type" value="Genomic_DNA"/>
</dbReference>
<dbReference type="GO" id="GO:0008237">
    <property type="term" value="F:metallopeptidase activity"/>
    <property type="evidence" value="ECO:0007669"/>
    <property type="project" value="UniProtKB-KW"/>
</dbReference>
<dbReference type="RefSeq" id="WP_155173326.1">
    <property type="nucleotide sequence ID" value="NZ_BAAAFL010000012.1"/>
</dbReference>
<dbReference type="Proteomes" id="UP000798808">
    <property type="component" value="Unassembled WGS sequence"/>
</dbReference>
<dbReference type="InterPro" id="IPR003675">
    <property type="entry name" value="Rce1/LyrA-like_dom"/>
</dbReference>
<comment type="caution">
    <text evidence="3">The sequence shown here is derived from an EMBL/GenBank/DDBJ whole genome shotgun (WGS) entry which is preliminary data.</text>
</comment>
<dbReference type="Pfam" id="PF02517">
    <property type="entry name" value="Rce1-like"/>
    <property type="match status" value="1"/>
</dbReference>
<keyword evidence="1" id="KW-1133">Transmembrane helix</keyword>
<feature type="transmembrane region" description="Helical" evidence="1">
    <location>
        <begin position="20"/>
        <end position="46"/>
    </location>
</feature>
<organism evidence="3 4">
    <name type="scientific">Fulvivirga kasyanovii</name>
    <dbReference type="NCBI Taxonomy" id="396812"/>
    <lineage>
        <taxon>Bacteria</taxon>
        <taxon>Pseudomonadati</taxon>
        <taxon>Bacteroidota</taxon>
        <taxon>Cytophagia</taxon>
        <taxon>Cytophagales</taxon>
        <taxon>Fulvivirgaceae</taxon>
        <taxon>Fulvivirga</taxon>
    </lineage>
</organism>
<gene>
    <name evidence="3" type="ORF">E1163_15250</name>
</gene>
<feature type="transmembrane region" description="Helical" evidence="1">
    <location>
        <begin position="111"/>
        <end position="129"/>
    </location>
</feature>
<dbReference type="PANTHER" id="PTHR43592:SF15">
    <property type="entry name" value="CAAX AMINO TERMINAL PROTEASE FAMILY PROTEIN"/>
    <property type="match status" value="1"/>
</dbReference>
<feature type="transmembrane region" description="Helical" evidence="1">
    <location>
        <begin position="66"/>
        <end position="90"/>
    </location>
</feature>
<dbReference type="PANTHER" id="PTHR43592">
    <property type="entry name" value="CAAX AMINO TERMINAL PROTEASE"/>
    <property type="match status" value="1"/>
</dbReference>
<keyword evidence="3" id="KW-0482">Metalloprotease</keyword>
<name>A0ABW9RSP7_9BACT</name>
<evidence type="ECO:0000259" key="2">
    <source>
        <dbReference type="Pfam" id="PF02517"/>
    </source>
</evidence>
<keyword evidence="1" id="KW-0812">Transmembrane</keyword>
<keyword evidence="3" id="KW-0645">Protease</keyword>
<protein>
    <submittedName>
        <fullName evidence="3">CPBP family intramembrane metalloprotease</fullName>
    </submittedName>
</protein>
<accession>A0ABW9RSP7</accession>
<evidence type="ECO:0000256" key="1">
    <source>
        <dbReference type="SAM" id="Phobius"/>
    </source>
</evidence>
<reference evidence="3 4" key="1">
    <citation type="submission" date="2019-02" db="EMBL/GenBank/DDBJ databases">
        <authorList>
            <person name="Goldberg S.R."/>
            <person name="Haltli B.A."/>
            <person name="Correa H."/>
            <person name="Russell K.G."/>
        </authorList>
    </citation>
    <scope>NUCLEOTIDE SEQUENCE [LARGE SCALE GENOMIC DNA]</scope>
    <source>
        <strain evidence="3 4">JCM 16186</strain>
    </source>
</reference>
<evidence type="ECO:0000313" key="4">
    <source>
        <dbReference type="Proteomes" id="UP000798808"/>
    </source>
</evidence>
<proteinExistence type="predicted"/>
<feature type="transmembrane region" description="Helical" evidence="1">
    <location>
        <begin position="282"/>
        <end position="301"/>
    </location>
</feature>
<evidence type="ECO:0000313" key="3">
    <source>
        <dbReference type="EMBL" id="MTI26313.1"/>
    </source>
</evidence>
<keyword evidence="1" id="KW-0472">Membrane</keyword>